<dbReference type="Proteomes" id="UP001323405">
    <property type="component" value="Unassembled WGS sequence"/>
</dbReference>
<sequence length="79" mass="9090">MHLPTHLPLHSSSTLDTALQLRRSRIDILPRPFSNCAAVVSSDMRACQRILKTQHMYCFSRIQCLLYSWGATITPRNFD</sequence>
<reference evidence="1 2" key="1">
    <citation type="journal article" date="2023" name="bioRxiv">
        <title>High-quality genome assemblies of four members of thePodospora anserinaspecies complex.</title>
        <authorList>
            <person name="Ament-Velasquez S.L."/>
            <person name="Vogan A.A."/>
            <person name="Wallerman O."/>
            <person name="Hartmann F."/>
            <person name="Gautier V."/>
            <person name="Silar P."/>
            <person name="Giraud T."/>
            <person name="Johannesson H."/>
        </authorList>
    </citation>
    <scope>NUCLEOTIDE SEQUENCE [LARGE SCALE GENOMIC DNA]</scope>
    <source>
        <strain evidence="1 2">CBS 415.72m</strain>
    </source>
</reference>
<protein>
    <submittedName>
        <fullName evidence="1">Uncharacterized protein</fullName>
    </submittedName>
</protein>
<name>A0ABR0GJL4_9PEZI</name>
<dbReference type="EMBL" id="JAFFHA010000005">
    <property type="protein sequence ID" value="KAK4655779.1"/>
    <property type="molecule type" value="Genomic_DNA"/>
</dbReference>
<evidence type="ECO:0000313" key="1">
    <source>
        <dbReference type="EMBL" id="KAK4655779.1"/>
    </source>
</evidence>
<organism evidence="1 2">
    <name type="scientific">Podospora pseudocomata</name>
    <dbReference type="NCBI Taxonomy" id="2093779"/>
    <lineage>
        <taxon>Eukaryota</taxon>
        <taxon>Fungi</taxon>
        <taxon>Dikarya</taxon>
        <taxon>Ascomycota</taxon>
        <taxon>Pezizomycotina</taxon>
        <taxon>Sordariomycetes</taxon>
        <taxon>Sordariomycetidae</taxon>
        <taxon>Sordariales</taxon>
        <taxon>Podosporaceae</taxon>
        <taxon>Podospora</taxon>
    </lineage>
</organism>
<dbReference type="GeneID" id="87908744"/>
<comment type="caution">
    <text evidence="1">The sequence shown here is derived from an EMBL/GenBank/DDBJ whole genome shotgun (WGS) entry which is preliminary data.</text>
</comment>
<proteinExistence type="predicted"/>
<dbReference type="RefSeq" id="XP_062744754.1">
    <property type="nucleotide sequence ID" value="XM_062888837.1"/>
</dbReference>
<keyword evidence="2" id="KW-1185">Reference proteome</keyword>
<gene>
    <name evidence="1" type="ORF">QC762_305424</name>
</gene>
<accession>A0ABR0GJL4</accession>
<evidence type="ECO:0000313" key="2">
    <source>
        <dbReference type="Proteomes" id="UP001323405"/>
    </source>
</evidence>